<evidence type="ECO:0000259" key="9">
    <source>
        <dbReference type="PROSITE" id="PS51986"/>
    </source>
</evidence>
<dbReference type="PANTHER" id="PTHR43785">
    <property type="entry name" value="GAMMA-GLUTAMYLPUTRESCINE SYNTHETASE"/>
    <property type="match status" value="1"/>
</dbReference>
<feature type="domain" description="GS beta-grasp" evidence="9">
    <location>
        <begin position="18"/>
        <end position="113"/>
    </location>
</feature>
<dbReference type="Gene3D" id="3.10.20.70">
    <property type="entry name" value="Glutamine synthetase, N-terminal domain"/>
    <property type="match status" value="1"/>
</dbReference>
<keyword evidence="3 11" id="KW-0436">Ligase</keyword>
<dbReference type="EC" id="6.3.1.-" evidence="11"/>
<dbReference type="PROSITE" id="PS51986">
    <property type="entry name" value="GS_BETA_GRASP"/>
    <property type="match status" value="1"/>
</dbReference>
<dbReference type="SUPFAM" id="SSF55931">
    <property type="entry name" value="Glutamine synthetase/guanido kinase"/>
    <property type="match status" value="1"/>
</dbReference>
<comment type="caution">
    <text evidence="11">The sequence shown here is derived from an EMBL/GenBank/DDBJ whole genome shotgun (WGS) entry which is preliminary data.</text>
</comment>
<reference evidence="12" key="1">
    <citation type="journal article" date="2019" name="Int. J. Syst. Evol. Microbiol.">
        <title>The Global Catalogue of Microorganisms (GCM) 10K type strain sequencing project: providing services to taxonomists for standard genome sequencing and annotation.</title>
        <authorList>
            <consortium name="The Broad Institute Genomics Platform"/>
            <consortium name="The Broad Institute Genome Sequencing Center for Infectious Disease"/>
            <person name="Wu L."/>
            <person name="Ma J."/>
        </authorList>
    </citation>
    <scope>NUCLEOTIDE SEQUENCE [LARGE SCALE GENOMIC DNA]</scope>
    <source>
        <strain evidence="12">KCTC 52366</strain>
    </source>
</reference>
<gene>
    <name evidence="11" type="ORF">ACFOGP_18835</name>
</gene>
<keyword evidence="5" id="KW-0067">ATP-binding</keyword>
<dbReference type="InterPro" id="IPR036651">
    <property type="entry name" value="Gln_synt_N_sf"/>
</dbReference>
<proteinExistence type="inferred from homology"/>
<comment type="cofactor">
    <cofactor evidence="1">
        <name>Mg(2+)</name>
        <dbReference type="ChEBI" id="CHEBI:18420"/>
    </cofactor>
</comment>
<dbReference type="InterPro" id="IPR008147">
    <property type="entry name" value="Gln_synt_N"/>
</dbReference>
<dbReference type="Pfam" id="PF00120">
    <property type="entry name" value="Gln-synt_C"/>
    <property type="match status" value="1"/>
</dbReference>
<organism evidence="11 12">
    <name type="scientific">Psychromarinibacter halotolerans</name>
    <dbReference type="NCBI Taxonomy" id="1775175"/>
    <lineage>
        <taxon>Bacteria</taxon>
        <taxon>Pseudomonadati</taxon>
        <taxon>Pseudomonadota</taxon>
        <taxon>Alphaproteobacteria</taxon>
        <taxon>Rhodobacterales</taxon>
        <taxon>Paracoccaceae</taxon>
        <taxon>Psychromarinibacter</taxon>
    </lineage>
</organism>
<comment type="similarity">
    <text evidence="7 8">Belongs to the glutamine synthetase family.</text>
</comment>
<feature type="domain" description="GS catalytic" evidence="10">
    <location>
        <begin position="121"/>
        <end position="456"/>
    </location>
</feature>
<keyword evidence="12" id="KW-1185">Reference proteome</keyword>
<dbReference type="Gene3D" id="3.30.590.10">
    <property type="entry name" value="Glutamine synthetase/guanido kinase, catalytic domain"/>
    <property type="match status" value="1"/>
</dbReference>
<dbReference type="InterPro" id="IPR014746">
    <property type="entry name" value="Gln_synth/guanido_kin_cat_dom"/>
</dbReference>
<protein>
    <submittedName>
        <fullName evidence="11">Glutamine synthetase family protein</fullName>
        <ecNumber evidence="11">6.3.1.-</ecNumber>
    </submittedName>
</protein>
<evidence type="ECO:0000256" key="2">
    <source>
        <dbReference type="ARBA" id="ARBA00003117"/>
    </source>
</evidence>
<sequence>MTDAPLSLDELKAAAASGEIDTVIMAQIDMQGRLMGKRFHVSNFLEAGVHETHSCNYLLTVDMDMEPVPGFKSASWAQGYGDYMMKPDLSTLRRLPWLDGCALVLCDTLDHLGEGPIEVSPRAILKAQLARLESMGLTAMMASELEFYMFRQSFEEAHATGYRQLDPVSPYNEDYHIFTTQRDEVVMRALRNGLYGAGIPVENSKGEAWAGQEEINVKYAHALTAADNHVLTKEATKEIALQAGHAVTFMAKYADAPAGSSCHVHQSLWTLDGKPAFLDPDGTYGMSKLMEQYVAGLLTYAPDMTVFLAPNINSYKRYVAGTFAPTKTIWSRDNRTAGFRLVGEGGKGIRIENRVGGADLNPYLAFAAMLAAGIAGIEEGLELEPEFTGDAYGAKKAREIPGTLRDAAKLLKRSKMLRAAMGDAVIDHYVHAAEWEVAEYDRRVTDWEVARGFERS</sequence>
<dbReference type="RefSeq" id="WP_275634353.1">
    <property type="nucleotide sequence ID" value="NZ_JARGYD010000009.1"/>
</dbReference>
<evidence type="ECO:0000256" key="4">
    <source>
        <dbReference type="ARBA" id="ARBA00022741"/>
    </source>
</evidence>
<dbReference type="PROSITE" id="PS51987">
    <property type="entry name" value="GS_CATALYTIC"/>
    <property type="match status" value="1"/>
</dbReference>
<comment type="function">
    <text evidence="2">Catalyzes the ATP-dependent biosynthesis of glutamine from glutamate and ammonia.</text>
</comment>
<evidence type="ECO:0000256" key="5">
    <source>
        <dbReference type="ARBA" id="ARBA00022840"/>
    </source>
</evidence>
<dbReference type="SMART" id="SM01230">
    <property type="entry name" value="Gln-synt_C"/>
    <property type="match status" value="1"/>
</dbReference>
<keyword evidence="4" id="KW-0547">Nucleotide-binding</keyword>
<evidence type="ECO:0000256" key="7">
    <source>
        <dbReference type="PROSITE-ProRule" id="PRU01330"/>
    </source>
</evidence>
<evidence type="ECO:0000313" key="11">
    <source>
        <dbReference type="EMBL" id="MFC3144784.1"/>
    </source>
</evidence>
<evidence type="ECO:0000259" key="10">
    <source>
        <dbReference type="PROSITE" id="PS51987"/>
    </source>
</evidence>
<dbReference type="EMBL" id="JBHRTB010000010">
    <property type="protein sequence ID" value="MFC3144784.1"/>
    <property type="molecule type" value="Genomic_DNA"/>
</dbReference>
<dbReference type="SUPFAM" id="SSF54368">
    <property type="entry name" value="Glutamine synthetase, N-terminal domain"/>
    <property type="match status" value="1"/>
</dbReference>
<dbReference type="PANTHER" id="PTHR43785:SF12">
    <property type="entry name" value="TYPE-1 GLUTAMINE SYNTHETASE 2"/>
    <property type="match status" value="1"/>
</dbReference>
<accession>A0ABV7GT10</accession>
<evidence type="ECO:0000256" key="1">
    <source>
        <dbReference type="ARBA" id="ARBA00001946"/>
    </source>
</evidence>
<evidence type="ECO:0000256" key="6">
    <source>
        <dbReference type="ARBA" id="ARBA00023231"/>
    </source>
</evidence>
<evidence type="ECO:0000256" key="3">
    <source>
        <dbReference type="ARBA" id="ARBA00022598"/>
    </source>
</evidence>
<dbReference type="InterPro" id="IPR008146">
    <property type="entry name" value="Gln_synth_cat_dom"/>
</dbReference>
<dbReference type="GO" id="GO:0016874">
    <property type="term" value="F:ligase activity"/>
    <property type="evidence" value="ECO:0007669"/>
    <property type="project" value="UniProtKB-KW"/>
</dbReference>
<evidence type="ECO:0000256" key="8">
    <source>
        <dbReference type="RuleBase" id="RU000384"/>
    </source>
</evidence>
<name>A0ABV7GT10_9RHOB</name>
<dbReference type="Proteomes" id="UP001595632">
    <property type="component" value="Unassembled WGS sequence"/>
</dbReference>
<keyword evidence="6" id="KW-0535">Nitrogen fixation</keyword>
<evidence type="ECO:0000313" key="12">
    <source>
        <dbReference type="Proteomes" id="UP001595632"/>
    </source>
</evidence>